<accession>A0ABW4MWR1</accession>
<keyword evidence="1" id="KW-0805">Transcription regulation</keyword>
<dbReference type="Gene3D" id="1.10.357.10">
    <property type="entry name" value="Tetracycline Repressor, domain 2"/>
    <property type="match status" value="1"/>
</dbReference>
<sequence length="209" mass="22573">MSREATGGARLSRAAREQQIMEAAAALAVEQGCLPLPLETLGERVGVSKALVYAYFPTQQDLANRILVRHLQEMDAAVDLAFQAGSPRETALSCAEAYFDHAARHGPLLHLLLSDPMAAGALAPEARALYGRIMRRMAIGLRDHFGVPSRDCIPALHILAALAEDAGEQVFTKRLDPELGRRLAREMTDGALCDLSARLQRPPRGLAAS</sequence>
<dbReference type="PRINTS" id="PR00455">
    <property type="entry name" value="HTHTETR"/>
</dbReference>
<dbReference type="PANTHER" id="PTHR30055">
    <property type="entry name" value="HTH-TYPE TRANSCRIPTIONAL REGULATOR RUTR"/>
    <property type="match status" value="1"/>
</dbReference>
<proteinExistence type="predicted"/>
<evidence type="ECO:0000256" key="2">
    <source>
        <dbReference type="ARBA" id="ARBA00023125"/>
    </source>
</evidence>
<evidence type="ECO:0000313" key="6">
    <source>
        <dbReference type="EMBL" id="MFD1782017.1"/>
    </source>
</evidence>
<evidence type="ECO:0000256" key="3">
    <source>
        <dbReference type="ARBA" id="ARBA00023163"/>
    </source>
</evidence>
<comment type="caution">
    <text evidence="6">The sequence shown here is derived from an EMBL/GenBank/DDBJ whole genome shotgun (WGS) entry which is preliminary data.</text>
</comment>
<evidence type="ECO:0000313" key="7">
    <source>
        <dbReference type="Proteomes" id="UP001597237"/>
    </source>
</evidence>
<feature type="domain" description="HTH tetR-type" evidence="5">
    <location>
        <begin position="14"/>
        <end position="74"/>
    </location>
</feature>
<name>A0ABW4MWR1_9CAUL</name>
<protein>
    <submittedName>
        <fullName evidence="6">TetR/AcrR family transcriptional regulator</fullName>
    </submittedName>
</protein>
<dbReference type="InterPro" id="IPR050109">
    <property type="entry name" value="HTH-type_TetR-like_transc_reg"/>
</dbReference>
<dbReference type="RefSeq" id="WP_377281152.1">
    <property type="nucleotide sequence ID" value="NZ_JBHRSI010000003.1"/>
</dbReference>
<dbReference type="EMBL" id="JBHUEY010000001">
    <property type="protein sequence ID" value="MFD1782017.1"/>
    <property type="molecule type" value="Genomic_DNA"/>
</dbReference>
<evidence type="ECO:0000256" key="1">
    <source>
        <dbReference type="ARBA" id="ARBA00023015"/>
    </source>
</evidence>
<keyword evidence="3" id="KW-0804">Transcription</keyword>
<gene>
    <name evidence="6" type="ORF">ACFSC0_01300</name>
</gene>
<reference evidence="7" key="1">
    <citation type="journal article" date="2019" name="Int. J. Syst. Evol. Microbiol.">
        <title>The Global Catalogue of Microorganisms (GCM) 10K type strain sequencing project: providing services to taxonomists for standard genome sequencing and annotation.</title>
        <authorList>
            <consortium name="The Broad Institute Genomics Platform"/>
            <consortium name="The Broad Institute Genome Sequencing Center for Infectious Disease"/>
            <person name="Wu L."/>
            <person name="Ma J."/>
        </authorList>
    </citation>
    <scope>NUCLEOTIDE SEQUENCE [LARGE SCALE GENOMIC DNA]</scope>
    <source>
        <strain evidence="7">DFY28</strain>
    </source>
</reference>
<dbReference type="PANTHER" id="PTHR30055:SF234">
    <property type="entry name" value="HTH-TYPE TRANSCRIPTIONAL REGULATOR BETI"/>
    <property type="match status" value="1"/>
</dbReference>
<evidence type="ECO:0000259" key="5">
    <source>
        <dbReference type="PROSITE" id="PS50977"/>
    </source>
</evidence>
<dbReference type="InterPro" id="IPR001647">
    <property type="entry name" value="HTH_TetR"/>
</dbReference>
<dbReference type="Pfam" id="PF00440">
    <property type="entry name" value="TetR_N"/>
    <property type="match status" value="1"/>
</dbReference>
<dbReference type="PROSITE" id="PS50977">
    <property type="entry name" value="HTH_TETR_2"/>
    <property type="match status" value="1"/>
</dbReference>
<keyword evidence="7" id="KW-1185">Reference proteome</keyword>
<dbReference type="InterPro" id="IPR009057">
    <property type="entry name" value="Homeodomain-like_sf"/>
</dbReference>
<dbReference type="SUPFAM" id="SSF46689">
    <property type="entry name" value="Homeodomain-like"/>
    <property type="match status" value="1"/>
</dbReference>
<organism evidence="6 7">
    <name type="scientific">Phenylobacterium terrae</name>
    <dbReference type="NCBI Taxonomy" id="2665495"/>
    <lineage>
        <taxon>Bacteria</taxon>
        <taxon>Pseudomonadati</taxon>
        <taxon>Pseudomonadota</taxon>
        <taxon>Alphaproteobacteria</taxon>
        <taxon>Caulobacterales</taxon>
        <taxon>Caulobacteraceae</taxon>
        <taxon>Phenylobacterium</taxon>
    </lineage>
</organism>
<dbReference type="Proteomes" id="UP001597237">
    <property type="component" value="Unassembled WGS sequence"/>
</dbReference>
<feature type="DNA-binding region" description="H-T-H motif" evidence="4">
    <location>
        <begin position="37"/>
        <end position="56"/>
    </location>
</feature>
<evidence type="ECO:0000256" key="4">
    <source>
        <dbReference type="PROSITE-ProRule" id="PRU00335"/>
    </source>
</evidence>
<keyword evidence="2 4" id="KW-0238">DNA-binding</keyword>